<dbReference type="EMBL" id="JQ665880">
    <property type="protein sequence ID" value="AFJ91578.1"/>
    <property type="molecule type" value="Genomic_DNA"/>
</dbReference>
<reference evidence="1" key="1">
    <citation type="journal article" date="2012" name="Mol. Plant Microbe Interact.">
        <title>Rhizobial plasmids that cause impaired symbiotic nitrogen fixation and enhanced host invasion.</title>
        <authorList>
            <person name="Crook M.B."/>
            <person name="Lindsay D.P."/>
            <person name="Biggs M.B."/>
            <person name="Bentley J.S."/>
            <person name="Price J.C."/>
            <person name="Clement S.C."/>
            <person name="Clement M.J."/>
            <person name="Long S.R."/>
            <person name="Griffitts J.S."/>
        </authorList>
    </citation>
    <scope>NUCLEOTIDE SEQUENCE</scope>
    <source>
        <strain evidence="1">C017</strain>
        <plasmid evidence="1">pHRC017</plasmid>
    </source>
</reference>
<dbReference type="AlphaFoldDB" id="I2E260"/>
<protein>
    <submittedName>
        <fullName evidence="1">Thermonuclease</fullName>
    </submittedName>
</protein>
<name>I2E260_RHIML</name>
<organism evidence="1">
    <name type="scientific">Rhizobium meliloti</name>
    <name type="common">Ensifer meliloti</name>
    <name type="synonym">Sinorhizobium meliloti</name>
    <dbReference type="NCBI Taxonomy" id="382"/>
    <lineage>
        <taxon>Bacteria</taxon>
        <taxon>Pseudomonadati</taxon>
        <taxon>Pseudomonadota</taxon>
        <taxon>Alphaproteobacteria</taxon>
        <taxon>Hyphomicrobiales</taxon>
        <taxon>Rhizobiaceae</taxon>
        <taxon>Sinorhizobium/Ensifer group</taxon>
        <taxon>Sinorhizobium</taxon>
    </lineage>
</organism>
<keyword evidence="1" id="KW-0614">Plasmid</keyword>
<proteinExistence type="predicted"/>
<accession>I2E260</accession>
<geneLocation type="plasmid" evidence="1">
    <name>pHRC017</name>
</geneLocation>
<sequence>MPLAIHPLGINRPLWELARVDLDEANTLRILRIPQGASPSMTATRPL</sequence>
<gene>
    <name evidence="1" type="ORF">pHRC017_0548</name>
</gene>
<evidence type="ECO:0000313" key="1">
    <source>
        <dbReference type="EMBL" id="AFJ91578.1"/>
    </source>
</evidence>